<keyword evidence="3" id="KW-1185">Reference proteome</keyword>
<dbReference type="HOGENOM" id="CLU_2424762_0_0_4"/>
<protein>
    <submittedName>
        <fullName evidence="2">Uncharacterized protein</fullName>
    </submittedName>
</protein>
<dbReference type="EMBL" id="CP000352">
    <property type="protein sequence ID" value="ADC45051.1"/>
    <property type="molecule type" value="Genomic_DNA"/>
</dbReference>
<organism evidence="2 3">
    <name type="scientific">Cupriavidus metallidurans (strain ATCC 43123 / DSM 2839 / NBRC 102507 / CH34)</name>
    <name type="common">Ralstonia metallidurans</name>
    <dbReference type="NCBI Taxonomy" id="266264"/>
    <lineage>
        <taxon>Bacteria</taxon>
        <taxon>Pseudomonadati</taxon>
        <taxon>Pseudomonadota</taxon>
        <taxon>Betaproteobacteria</taxon>
        <taxon>Burkholderiales</taxon>
        <taxon>Burkholderiaceae</taxon>
        <taxon>Cupriavidus</taxon>
    </lineage>
</organism>
<dbReference type="KEGG" id="rme:Rmet_6434"/>
<dbReference type="AlphaFoldDB" id="D3DXN1"/>
<evidence type="ECO:0000313" key="2">
    <source>
        <dbReference type="EMBL" id="ADC45051.1"/>
    </source>
</evidence>
<gene>
    <name evidence="2" type="ordered locus">Rmet_6434</name>
</gene>
<feature type="region of interest" description="Disordered" evidence="1">
    <location>
        <begin position="23"/>
        <end position="72"/>
    </location>
</feature>
<accession>D3DXN1</accession>
<dbReference type="STRING" id="266264.Rmet_6434"/>
<dbReference type="Proteomes" id="UP000002429">
    <property type="component" value="Chromosome"/>
</dbReference>
<name>D3DXN1_CUPMC</name>
<reference evidence="3" key="1">
    <citation type="journal article" date="2010" name="PLoS ONE">
        <title>The complete genome sequence of Cupriavidus metallidurans strain CH34, a master survivalist in harsh and anthropogenic environments.</title>
        <authorList>
            <person name="Janssen P.J."/>
            <person name="Van Houdt R."/>
            <person name="Moors H."/>
            <person name="Monsieurs P."/>
            <person name="Morin N."/>
            <person name="Michaux A."/>
            <person name="Benotmane M.A."/>
            <person name="Leys N."/>
            <person name="Vallaeys T."/>
            <person name="Lapidus A."/>
            <person name="Monchy S."/>
            <person name="Medigue C."/>
            <person name="Taghavi S."/>
            <person name="McCorkle S."/>
            <person name="Dunn J."/>
            <person name="van der Lelie D."/>
            <person name="Mergeay M."/>
        </authorList>
    </citation>
    <scope>NUCLEOTIDE SEQUENCE [LARGE SCALE GENOMIC DNA]</scope>
    <source>
        <strain evidence="3">ATCC 43123 / DSM 2839 / NBRC 102507 / CH34</strain>
    </source>
</reference>
<proteinExistence type="predicted"/>
<evidence type="ECO:0000256" key="1">
    <source>
        <dbReference type="SAM" id="MobiDB-lite"/>
    </source>
</evidence>
<evidence type="ECO:0000313" key="3">
    <source>
        <dbReference type="Proteomes" id="UP000002429"/>
    </source>
</evidence>
<sequence length="91" mass="8969">MKNGAFGPRFLLATVRNAPASATAAPVHAGPHPNGAAHSRCAGGFPSGPAGGTSVVRHGPPPVDLSRNGDPVTRVSLGTLVADVLSGVRSP</sequence>